<dbReference type="GO" id="GO:0046872">
    <property type="term" value="F:metal ion binding"/>
    <property type="evidence" value="ECO:0007669"/>
    <property type="project" value="UniProtKB-KW"/>
</dbReference>
<keyword evidence="5" id="KW-0479">Metal-binding</keyword>
<evidence type="ECO:0000256" key="1">
    <source>
        <dbReference type="ARBA" id="ARBA00001968"/>
    </source>
</evidence>
<feature type="domain" description="DDE Tnp4" evidence="8">
    <location>
        <begin position="152"/>
        <end position="286"/>
    </location>
</feature>
<dbReference type="OrthoDB" id="8065482at2759"/>
<dbReference type="GO" id="GO:0004518">
    <property type="term" value="F:nuclease activity"/>
    <property type="evidence" value="ECO:0007669"/>
    <property type="project" value="UniProtKB-KW"/>
</dbReference>
<keyword evidence="4" id="KW-0540">Nuclease</keyword>
<evidence type="ECO:0000256" key="6">
    <source>
        <dbReference type="ARBA" id="ARBA00022801"/>
    </source>
</evidence>
<evidence type="ECO:0000256" key="2">
    <source>
        <dbReference type="ARBA" id="ARBA00004123"/>
    </source>
</evidence>
<evidence type="ECO:0000256" key="5">
    <source>
        <dbReference type="ARBA" id="ARBA00022723"/>
    </source>
</evidence>
<dbReference type="GO" id="GO:0016787">
    <property type="term" value="F:hydrolase activity"/>
    <property type="evidence" value="ECO:0007669"/>
    <property type="project" value="UniProtKB-KW"/>
</dbReference>
<dbReference type="GO" id="GO:0005634">
    <property type="term" value="C:nucleus"/>
    <property type="evidence" value="ECO:0007669"/>
    <property type="project" value="UniProtKB-SubCell"/>
</dbReference>
<organism evidence="9 10">
    <name type="scientific">Drosophila virilis</name>
    <name type="common">Fruit fly</name>
    <dbReference type="NCBI Taxonomy" id="7244"/>
    <lineage>
        <taxon>Eukaryota</taxon>
        <taxon>Metazoa</taxon>
        <taxon>Ecdysozoa</taxon>
        <taxon>Arthropoda</taxon>
        <taxon>Hexapoda</taxon>
        <taxon>Insecta</taxon>
        <taxon>Pterygota</taxon>
        <taxon>Neoptera</taxon>
        <taxon>Endopterygota</taxon>
        <taxon>Diptera</taxon>
        <taxon>Brachycera</taxon>
        <taxon>Muscomorpha</taxon>
        <taxon>Ephydroidea</taxon>
        <taxon>Drosophilidae</taxon>
        <taxon>Drosophila</taxon>
    </lineage>
</organism>
<dbReference type="InterPro" id="IPR045249">
    <property type="entry name" value="HARBI1-like"/>
</dbReference>
<dbReference type="Pfam" id="PF13359">
    <property type="entry name" value="DDE_Tnp_4"/>
    <property type="match status" value="1"/>
</dbReference>
<accession>B4LW51</accession>
<sequence>MTFTFAIACLEAKKQQIVHQRRVNKTSRANTCVLSLPDARFIKLFRVDKETFKWILRKIQPDFTLSYLTPALQLAATLHFLATGSYKLSVSRNRPVNIGRSTFSRILHNVIPLMEAVLCREAITLRMSQQQIKQSRDYFYENYQLPRVVACVDGMQIKILKPVRDETIYFNDKDYYSINAMLVCNYNMEILAIDCTHPGSCSDHYIWSNSQAREYLSRNVKCHYVLADTAYALENYVLTPYRNADQDSVEQRFNERHAAARSVVQRTINLLKSRFGCMQRALMYDARRRTPLDEREMLHEQMDEFDGEIEYEDDDTGALLRDEIACTLR</sequence>
<evidence type="ECO:0000256" key="4">
    <source>
        <dbReference type="ARBA" id="ARBA00022722"/>
    </source>
</evidence>
<dbReference type="FunCoup" id="B4LW51">
    <property type="interactions" value="1"/>
</dbReference>
<evidence type="ECO:0000313" key="9">
    <source>
        <dbReference type="EMBL" id="EDW67585.2"/>
    </source>
</evidence>
<evidence type="ECO:0000313" key="10">
    <source>
        <dbReference type="Proteomes" id="UP000008792"/>
    </source>
</evidence>
<dbReference type="InParanoid" id="B4LW51"/>
<dbReference type="Proteomes" id="UP000008792">
    <property type="component" value="Unassembled WGS sequence"/>
</dbReference>
<dbReference type="PANTHER" id="PTHR22930">
    <property type="match status" value="1"/>
</dbReference>
<dbReference type="PANTHER" id="PTHR22930:SF289">
    <property type="entry name" value="DDE TNP4 DOMAIN-CONTAINING PROTEIN-RELATED"/>
    <property type="match status" value="1"/>
</dbReference>
<dbReference type="KEGG" id="dvi:6629430"/>
<reference evidence="9 10" key="1">
    <citation type="journal article" date="2007" name="Nature">
        <title>Evolution of genes and genomes on the Drosophila phylogeny.</title>
        <authorList>
            <consortium name="Drosophila 12 Genomes Consortium"/>
            <person name="Clark A.G."/>
            <person name="Eisen M.B."/>
            <person name="Smith D.R."/>
            <person name="Bergman C.M."/>
            <person name="Oliver B."/>
            <person name="Markow T.A."/>
            <person name="Kaufman T.C."/>
            <person name="Kellis M."/>
            <person name="Gelbart W."/>
            <person name="Iyer V.N."/>
            <person name="Pollard D.A."/>
            <person name="Sackton T.B."/>
            <person name="Larracuente A.M."/>
            <person name="Singh N.D."/>
            <person name="Abad J.P."/>
            <person name="Abt D.N."/>
            <person name="Adryan B."/>
            <person name="Aguade M."/>
            <person name="Akashi H."/>
            <person name="Anderson W.W."/>
            <person name="Aquadro C.F."/>
            <person name="Ardell D.H."/>
            <person name="Arguello R."/>
            <person name="Artieri C.G."/>
            <person name="Barbash D.A."/>
            <person name="Barker D."/>
            <person name="Barsanti P."/>
            <person name="Batterham P."/>
            <person name="Batzoglou S."/>
            <person name="Begun D."/>
            <person name="Bhutkar A."/>
            <person name="Blanco E."/>
            <person name="Bosak S.A."/>
            <person name="Bradley R.K."/>
            <person name="Brand A.D."/>
            <person name="Brent M.R."/>
            <person name="Brooks A.N."/>
            <person name="Brown R.H."/>
            <person name="Butlin R.K."/>
            <person name="Caggese C."/>
            <person name="Calvi B.R."/>
            <person name="Bernardo de Carvalho A."/>
            <person name="Caspi A."/>
            <person name="Castrezana S."/>
            <person name="Celniker S.E."/>
            <person name="Chang J.L."/>
            <person name="Chapple C."/>
            <person name="Chatterji S."/>
            <person name="Chinwalla A."/>
            <person name="Civetta A."/>
            <person name="Clifton S.W."/>
            <person name="Comeron J.M."/>
            <person name="Costello J.C."/>
            <person name="Coyne J.A."/>
            <person name="Daub J."/>
            <person name="David R.G."/>
            <person name="Delcher A.L."/>
            <person name="Delehaunty K."/>
            <person name="Do C.B."/>
            <person name="Ebling H."/>
            <person name="Edwards K."/>
            <person name="Eickbush T."/>
            <person name="Evans J.D."/>
            <person name="Filipski A."/>
            <person name="Findeiss S."/>
            <person name="Freyhult E."/>
            <person name="Fulton L."/>
            <person name="Fulton R."/>
            <person name="Garcia A.C."/>
            <person name="Gardiner A."/>
            <person name="Garfield D.A."/>
            <person name="Garvin B.E."/>
            <person name="Gibson G."/>
            <person name="Gilbert D."/>
            <person name="Gnerre S."/>
            <person name="Godfrey J."/>
            <person name="Good R."/>
            <person name="Gotea V."/>
            <person name="Gravely B."/>
            <person name="Greenberg A.J."/>
            <person name="Griffiths-Jones S."/>
            <person name="Gross S."/>
            <person name="Guigo R."/>
            <person name="Gustafson E.A."/>
            <person name="Haerty W."/>
            <person name="Hahn M.W."/>
            <person name="Halligan D.L."/>
            <person name="Halpern A.L."/>
            <person name="Halter G.M."/>
            <person name="Han M.V."/>
            <person name="Heger A."/>
            <person name="Hillier L."/>
            <person name="Hinrichs A.S."/>
            <person name="Holmes I."/>
            <person name="Hoskins R.A."/>
            <person name="Hubisz M.J."/>
            <person name="Hultmark D."/>
            <person name="Huntley M.A."/>
            <person name="Jaffe D.B."/>
            <person name="Jagadeeshan S."/>
            <person name="Jeck W.R."/>
            <person name="Johnson J."/>
            <person name="Jones C.D."/>
            <person name="Jordan W.C."/>
            <person name="Karpen G.H."/>
            <person name="Kataoka E."/>
            <person name="Keightley P.D."/>
            <person name="Kheradpour P."/>
            <person name="Kirkness E.F."/>
            <person name="Koerich L.B."/>
            <person name="Kristiansen K."/>
            <person name="Kudrna D."/>
            <person name="Kulathinal R.J."/>
            <person name="Kumar S."/>
            <person name="Kwok R."/>
            <person name="Lander E."/>
            <person name="Langley C.H."/>
            <person name="Lapoint R."/>
            <person name="Lazzaro B.P."/>
            <person name="Lee S.J."/>
            <person name="Levesque L."/>
            <person name="Li R."/>
            <person name="Lin C.F."/>
            <person name="Lin M.F."/>
            <person name="Lindblad-Toh K."/>
            <person name="Llopart A."/>
            <person name="Long M."/>
            <person name="Low L."/>
            <person name="Lozovsky E."/>
            <person name="Lu J."/>
            <person name="Luo M."/>
            <person name="Machado C.A."/>
            <person name="Makalowski W."/>
            <person name="Marzo M."/>
            <person name="Matsuda M."/>
            <person name="Matzkin L."/>
            <person name="McAllister B."/>
            <person name="McBride C.S."/>
            <person name="McKernan B."/>
            <person name="McKernan K."/>
            <person name="Mendez-Lago M."/>
            <person name="Minx P."/>
            <person name="Mollenhauer M.U."/>
            <person name="Montooth K."/>
            <person name="Mount S.M."/>
            <person name="Mu X."/>
            <person name="Myers E."/>
            <person name="Negre B."/>
            <person name="Newfeld S."/>
            <person name="Nielsen R."/>
            <person name="Noor M.A."/>
            <person name="O'Grady P."/>
            <person name="Pachter L."/>
            <person name="Papaceit M."/>
            <person name="Parisi M.J."/>
            <person name="Parisi M."/>
            <person name="Parts L."/>
            <person name="Pedersen J.S."/>
            <person name="Pesole G."/>
            <person name="Phillippy A.M."/>
            <person name="Ponting C.P."/>
            <person name="Pop M."/>
            <person name="Porcelli D."/>
            <person name="Powell J.R."/>
            <person name="Prohaska S."/>
            <person name="Pruitt K."/>
            <person name="Puig M."/>
            <person name="Quesneville H."/>
            <person name="Ram K.R."/>
            <person name="Rand D."/>
            <person name="Rasmussen M.D."/>
            <person name="Reed L.K."/>
            <person name="Reenan R."/>
            <person name="Reily A."/>
            <person name="Remington K.A."/>
            <person name="Rieger T.T."/>
            <person name="Ritchie M.G."/>
            <person name="Robin C."/>
            <person name="Rogers Y.H."/>
            <person name="Rohde C."/>
            <person name="Rozas J."/>
            <person name="Rubenfield M.J."/>
            <person name="Ruiz A."/>
            <person name="Russo S."/>
            <person name="Salzberg S.L."/>
            <person name="Sanchez-Gracia A."/>
            <person name="Saranga D.J."/>
            <person name="Sato H."/>
            <person name="Schaeffer S.W."/>
            <person name="Schatz M.C."/>
            <person name="Schlenke T."/>
            <person name="Schwartz R."/>
            <person name="Segarra C."/>
            <person name="Singh R.S."/>
            <person name="Sirot L."/>
            <person name="Sirota M."/>
            <person name="Sisneros N.B."/>
            <person name="Smith C.D."/>
            <person name="Smith T.F."/>
            <person name="Spieth J."/>
            <person name="Stage D.E."/>
            <person name="Stark A."/>
            <person name="Stephan W."/>
            <person name="Strausberg R.L."/>
            <person name="Strempel S."/>
            <person name="Sturgill D."/>
            <person name="Sutton G."/>
            <person name="Sutton G.G."/>
            <person name="Tao W."/>
            <person name="Teichmann S."/>
            <person name="Tobari Y.N."/>
            <person name="Tomimura Y."/>
            <person name="Tsolas J.M."/>
            <person name="Valente V.L."/>
            <person name="Venter E."/>
            <person name="Venter J.C."/>
            <person name="Vicario S."/>
            <person name="Vieira F.G."/>
            <person name="Vilella A.J."/>
            <person name="Villasante A."/>
            <person name="Walenz B."/>
            <person name="Wang J."/>
            <person name="Wasserman M."/>
            <person name="Watts T."/>
            <person name="Wilson D."/>
            <person name="Wilson R.K."/>
            <person name="Wing R.A."/>
            <person name="Wolfner M.F."/>
            <person name="Wong A."/>
            <person name="Wong G.K."/>
            <person name="Wu C.I."/>
            <person name="Wu G."/>
            <person name="Yamamoto D."/>
            <person name="Yang H.P."/>
            <person name="Yang S.P."/>
            <person name="Yorke J.A."/>
            <person name="Yoshida K."/>
            <person name="Zdobnov E."/>
            <person name="Zhang P."/>
            <person name="Zhang Y."/>
            <person name="Zimin A.V."/>
            <person name="Baldwin J."/>
            <person name="Abdouelleil A."/>
            <person name="Abdulkadir J."/>
            <person name="Abebe A."/>
            <person name="Abera B."/>
            <person name="Abreu J."/>
            <person name="Acer S.C."/>
            <person name="Aftuck L."/>
            <person name="Alexander A."/>
            <person name="An P."/>
            <person name="Anderson E."/>
            <person name="Anderson S."/>
            <person name="Arachi H."/>
            <person name="Azer M."/>
            <person name="Bachantsang P."/>
            <person name="Barry A."/>
            <person name="Bayul T."/>
            <person name="Berlin A."/>
            <person name="Bessette D."/>
            <person name="Bloom T."/>
            <person name="Blye J."/>
            <person name="Boguslavskiy L."/>
            <person name="Bonnet C."/>
            <person name="Boukhgalter B."/>
            <person name="Bourzgui I."/>
            <person name="Brown A."/>
            <person name="Cahill P."/>
            <person name="Channer S."/>
            <person name="Cheshatsang Y."/>
            <person name="Chuda L."/>
            <person name="Citroen M."/>
            <person name="Collymore A."/>
            <person name="Cooke P."/>
            <person name="Costello M."/>
            <person name="D'Aco K."/>
            <person name="Daza R."/>
            <person name="De Haan G."/>
            <person name="DeGray S."/>
            <person name="DeMaso C."/>
            <person name="Dhargay N."/>
            <person name="Dooley K."/>
            <person name="Dooley E."/>
            <person name="Doricent M."/>
            <person name="Dorje P."/>
            <person name="Dorjee K."/>
            <person name="Dupes A."/>
            <person name="Elong R."/>
            <person name="Falk J."/>
            <person name="Farina A."/>
            <person name="Faro S."/>
            <person name="Ferguson D."/>
            <person name="Fisher S."/>
            <person name="Foley C.D."/>
            <person name="Franke A."/>
            <person name="Friedrich D."/>
            <person name="Gadbois L."/>
            <person name="Gearin G."/>
            <person name="Gearin C.R."/>
            <person name="Giannoukos G."/>
            <person name="Goode T."/>
            <person name="Graham J."/>
            <person name="Grandbois E."/>
            <person name="Grewal S."/>
            <person name="Gyaltsen K."/>
            <person name="Hafez N."/>
            <person name="Hagos B."/>
            <person name="Hall J."/>
            <person name="Henson C."/>
            <person name="Hollinger A."/>
            <person name="Honan T."/>
            <person name="Huard M.D."/>
            <person name="Hughes L."/>
            <person name="Hurhula B."/>
            <person name="Husby M.E."/>
            <person name="Kamat A."/>
            <person name="Kanga B."/>
            <person name="Kashin S."/>
            <person name="Khazanovich D."/>
            <person name="Kisner P."/>
            <person name="Lance K."/>
            <person name="Lara M."/>
            <person name="Lee W."/>
            <person name="Lennon N."/>
            <person name="Letendre F."/>
            <person name="LeVine R."/>
            <person name="Lipovsky A."/>
            <person name="Liu X."/>
            <person name="Liu J."/>
            <person name="Liu S."/>
            <person name="Lokyitsang T."/>
            <person name="Lokyitsang Y."/>
            <person name="Lubonja R."/>
            <person name="Lui A."/>
            <person name="MacDonald P."/>
            <person name="Magnisalis V."/>
            <person name="Maru K."/>
            <person name="Matthews C."/>
            <person name="McCusker W."/>
            <person name="McDonough S."/>
            <person name="Mehta T."/>
            <person name="Meldrim J."/>
            <person name="Meneus L."/>
            <person name="Mihai O."/>
            <person name="Mihalev A."/>
            <person name="Mihova T."/>
            <person name="Mittelman R."/>
            <person name="Mlenga V."/>
            <person name="Montmayeur A."/>
            <person name="Mulrain L."/>
            <person name="Navidi A."/>
            <person name="Naylor J."/>
            <person name="Negash T."/>
            <person name="Nguyen T."/>
            <person name="Nguyen N."/>
            <person name="Nicol R."/>
            <person name="Norbu C."/>
            <person name="Norbu N."/>
            <person name="Novod N."/>
            <person name="O'Neill B."/>
            <person name="Osman S."/>
            <person name="Markiewicz E."/>
            <person name="Oyono O.L."/>
            <person name="Patti C."/>
            <person name="Phunkhang P."/>
            <person name="Pierre F."/>
            <person name="Priest M."/>
            <person name="Raghuraman S."/>
            <person name="Rege F."/>
            <person name="Reyes R."/>
            <person name="Rise C."/>
            <person name="Rogov P."/>
            <person name="Ross K."/>
            <person name="Ryan E."/>
            <person name="Settipalli S."/>
            <person name="Shea T."/>
            <person name="Sherpa N."/>
            <person name="Shi L."/>
            <person name="Shih D."/>
            <person name="Sparrow T."/>
            <person name="Spaulding J."/>
            <person name="Stalker J."/>
            <person name="Stange-Thomann N."/>
            <person name="Stavropoulos S."/>
            <person name="Stone C."/>
            <person name="Strader C."/>
            <person name="Tesfaye S."/>
            <person name="Thomson T."/>
            <person name="Thoulutsang Y."/>
            <person name="Thoulutsang D."/>
            <person name="Topham K."/>
            <person name="Topping I."/>
            <person name="Tsamla T."/>
            <person name="Vassiliev H."/>
            <person name="Vo A."/>
            <person name="Wangchuk T."/>
            <person name="Wangdi T."/>
            <person name="Weiand M."/>
            <person name="Wilkinson J."/>
            <person name="Wilson A."/>
            <person name="Yadav S."/>
            <person name="Young G."/>
            <person name="Yu Q."/>
            <person name="Zembek L."/>
            <person name="Zhong D."/>
            <person name="Zimmer A."/>
            <person name="Zwirko Z."/>
            <person name="Jaffe D.B."/>
            <person name="Alvarez P."/>
            <person name="Brockman W."/>
            <person name="Butler J."/>
            <person name="Chin C."/>
            <person name="Gnerre S."/>
            <person name="Grabherr M."/>
            <person name="Kleber M."/>
            <person name="Mauceli E."/>
            <person name="MacCallum I."/>
        </authorList>
    </citation>
    <scope>NUCLEOTIDE SEQUENCE [LARGE SCALE GENOMIC DNA]</scope>
    <source>
        <strain evidence="10">Tucson 15010-1051.87</strain>
    </source>
</reference>
<dbReference type="AlphaFoldDB" id="B4LW51"/>
<protein>
    <recommendedName>
        <fullName evidence="8">DDE Tnp4 domain-containing protein</fullName>
    </recommendedName>
</protein>
<gene>
    <name evidence="9" type="primary">Dvir\GJ24230</name>
    <name evidence="9" type="ORF">Dvir_GJ24230</name>
</gene>
<dbReference type="EMBL" id="CH940650">
    <property type="protein sequence ID" value="EDW67585.2"/>
    <property type="molecule type" value="Genomic_DNA"/>
</dbReference>
<dbReference type="InterPro" id="IPR027806">
    <property type="entry name" value="HARBI1_dom"/>
</dbReference>
<keyword evidence="6" id="KW-0378">Hydrolase</keyword>
<keyword evidence="10" id="KW-1185">Reference proteome</keyword>
<dbReference type="eggNOG" id="KOG4585">
    <property type="taxonomic scope" value="Eukaryota"/>
</dbReference>
<dbReference type="STRING" id="7244.B4LW51"/>
<keyword evidence="7" id="KW-0539">Nucleus</keyword>
<evidence type="ECO:0000259" key="8">
    <source>
        <dbReference type="Pfam" id="PF13359"/>
    </source>
</evidence>
<evidence type="ECO:0000256" key="7">
    <source>
        <dbReference type="ARBA" id="ARBA00023242"/>
    </source>
</evidence>
<evidence type="ECO:0000256" key="3">
    <source>
        <dbReference type="ARBA" id="ARBA00006958"/>
    </source>
</evidence>
<proteinExistence type="inferred from homology"/>
<comment type="cofactor">
    <cofactor evidence="1">
        <name>a divalent metal cation</name>
        <dbReference type="ChEBI" id="CHEBI:60240"/>
    </cofactor>
</comment>
<comment type="subcellular location">
    <subcellularLocation>
        <location evidence="2">Nucleus</location>
    </subcellularLocation>
</comment>
<name>B4LW51_DROVI</name>
<comment type="similarity">
    <text evidence="3">Belongs to the HARBI1 family.</text>
</comment>
<dbReference type="HOGENOM" id="CLU_018552_13_0_1"/>